<name>A0AA39FHR7_9HYME</name>
<accession>A0AA39FHR7</accession>
<proteinExistence type="predicted"/>
<comment type="caution">
    <text evidence="2">The sequence shown here is derived from an EMBL/GenBank/DDBJ whole genome shotgun (WGS) entry which is preliminary data.</text>
</comment>
<evidence type="ECO:0000313" key="3">
    <source>
        <dbReference type="Proteomes" id="UP001168990"/>
    </source>
</evidence>
<dbReference type="AlphaFoldDB" id="A0AA39FHR7"/>
<gene>
    <name evidence="2" type="ORF">PV328_011747</name>
</gene>
<keyword evidence="1" id="KW-1133">Transmembrane helix</keyword>
<evidence type="ECO:0000256" key="1">
    <source>
        <dbReference type="SAM" id="Phobius"/>
    </source>
</evidence>
<organism evidence="2 3">
    <name type="scientific">Microctonus aethiopoides</name>
    <dbReference type="NCBI Taxonomy" id="144406"/>
    <lineage>
        <taxon>Eukaryota</taxon>
        <taxon>Metazoa</taxon>
        <taxon>Ecdysozoa</taxon>
        <taxon>Arthropoda</taxon>
        <taxon>Hexapoda</taxon>
        <taxon>Insecta</taxon>
        <taxon>Pterygota</taxon>
        <taxon>Neoptera</taxon>
        <taxon>Endopterygota</taxon>
        <taxon>Hymenoptera</taxon>
        <taxon>Apocrita</taxon>
        <taxon>Ichneumonoidea</taxon>
        <taxon>Braconidae</taxon>
        <taxon>Euphorinae</taxon>
        <taxon>Microctonus</taxon>
    </lineage>
</organism>
<protein>
    <submittedName>
        <fullName evidence="2">Uncharacterized protein</fullName>
    </submittedName>
</protein>
<dbReference type="EMBL" id="JAQQBS010000020">
    <property type="protein sequence ID" value="KAK0169651.1"/>
    <property type="molecule type" value="Genomic_DNA"/>
</dbReference>
<keyword evidence="1" id="KW-0472">Membrane</keyword>
<evidence type="ECO:0000313" key="2">
    <source>
        <dbReference type="EMBL" id="KAK0169651.1"/>
    </source>
</evidence>
<dbReference type="Proteomes" id="UP001168990">
    <property type="component" value="Unassembled WGS sequence"/>
</dbReference>
<keyword evidence="3" id="KW-1185">Reference proteome</keyword>
<keyword evidence="1" id="KW-0812">Transmembrane</keyword>
<reference evidence="2" key="2">
    <citation type="submission" date="2023-03" db="EMBL/GenBank/DDBJ databases">
        <authorList>
            <person name="Inwood S.N."/>
            <person name="Skelly J.G."/>
            <person name="Guhlin J."/>
            <person name="Harrop T.W.R."/>
            <person name="Goldson S.G."/>
            <person name="Dearden P.K."/>
        </authorList>
    </citation>
    <scope>NUCLEOTIDE SEQUENCE</scope>
    <source>
        <strain evidence="2">Irish</strain>
        <tissue evidence="2">Whole body</tissue>
    </source>
</reference>
<feature type="transmembrane region" description="Helical" evidence="1">
    <location>
        <begin position="85"/>
        <end position="107"/>
    </location>
</feature>
<sequence>METSFFHHLPQFSSARSTLWSNSSNHSMQLDLMQSNQHRRNDTIIAIDTIYHFNSNAELNYTDLETDSKLIPDAFPVVPQWSQTYIGLVSGALTVLALLLTGTVFLMKLRGRNKVALLQKHTALLCNSRASGITINVKDMKLPTPIVVNGDQPRLSDNIKSSGKVCSSSITSYDATTINVGQIATAQHSSFFENEYEHRSVYAESTYKLLFPDDRTFFGCKTDYADVTDVGNETVSLPDIESDERVSQPKTPCSYRSSKHSCHRYSTSKCHKIHEGYYAATDILTQK</sequence>
<reference evidence="2" key="1">
    <citation type="journal article" date="2023" name="bioRxiv">
        <title>Scaffold-level genome assemblies of two parasitoid biocontrol wasps reveal the parthenogenesis mechanism and an associated novel virus.</title>
        <authorList>
            <person name="Inwood S."/>
            <person name="Skelly J."/>
            <person name="Guhlin J."/>
            <person name="Harrop T."/>
            <person name="Goldson S."/>
            <person name="Dearden P."/>
        </authorList>
    </citation>
    <scope>NUCLEOTIDE SEQUENCE</scope>
    <source>
        <strain evidence="2">Irish</strain>
        <tissue evidence="2">Whole body</tissue>
    </source>
</reference>